<accession>A0A6S6TPW5</accession>
<evidence type="ECO:0000313" key="1">
    <source>
        <dbReference type="EMBL" id="CAA6824851.1"/>
    </source>
</evidence>
<reference evidence="1" key="1">
    <citation type="submission" date="2020-01" db="EMBL/GenBank/DDBJ databases">
        <authorList>
            <person name="Meier V. D."/>
            <person name="Meier V D."/>
        </authorList>
    </citation>
    <scope>NUCLEOTIDE SEQUENCE</scope>
    <source>
        <strain evidence="1">HLG_WM_MAG_10</strain>
    </source>
</reference>
<sequence>MKKLLSLALCASVAIGISSCEQTENIFCYECTHPSKCDIDICDETATATSGGVCVLVPTTSGSTNAEYKNAYEAEGYTCRIQ</sequence>
<dbReference type="PROSITE" id="PS51257">
    <property type="entry name" value="PROKAR_LIPOPROTEIN"/>
    <property type="match status" value="1"/>
</dbReference>
<name>A0A6S6TPW5_9BACT</name>
<protein>
    <submittedName>
        <fullName evidence="1">Uncharacterized protein</fullName>
    </submittedName>
</protein>
<dbReference type="EMBL" id="CACVAQ010000352">
    <property type="protein sequence ID" value="CAA6824851.1"/>
    <property type="molecule type" value="Genomic_DNA"/>
</dbReference>
<proteinExistence type="predicted"/>
<organism evidence="1">
    <name type="scientific">uncultured Aureispira sp</name>
    <dbReference type="NCBI Taxonomy" id="1331704"/>
    <lineage>
        <taxon>Bacteria</taxon>
        <taxon>Pseudomonadati</taxon>
        <taxon>Bacteroidota</taxon>
        <taxon>Saprospiria</taxon>
        <taxon>Saprospirales</taxon>
        <taxon>Saprospiraceae</taxon>
        <taxon>Aureispira</taxon>
        <taxon>environmental samples</taxon>
    </lineage>
</organism>
<dbReference type="AlphaFoldDB" id="A0A6S6TPW5"/>
<gene>
    <name evidence="1" type="ORF">HELGO_WM19904</name>
</gene>